<keyword evidence="3" id="KW-0808">Transferase</keyword>
<evidence type="ECO:0000256" key="1">
    <source>
        <dbReference type="SAM" id="MobiDB-lite"/>
    </source>
</evidence>
<dbReference type="GO" id="GO:0032259">
    <property type="term" value="P:methylation"/>
    <property type="evidence" value="ECO:0007669"/>
    <property type="project" value="UniProtKB-KW"/>
</dbReference>
<dbReference type="RefSeq" id="WP_167611713.1">
    <property type="nucleotide sequence ID" value="NZ_SOYS01000005.1"/>
</dbReference>
<evidence type="ECO:0000313" key="4">
    <source>
        <dbReference type="Proteomes" id="UP000697927"/>
    </source>
</evidence>
<gene>
    <name evidence="3" type="ORF">E2L00_12150</name>
</gene>
<feature type="region of interest" description="Disordered" evidence="1">
    <location>
        <begin position="213"/>
        <end position="252"/>
    </location>
</feature>
<dbReference type="InterPro" id="IPR029063">
    <property type="entry name" value="SAM-dependent_MTases_sf"/>
</dbReference>
<dbReference type="EMBL" id="SOYS01000005">
    <property type="protein sequence ID" value="NIY48254.1"/>
    <property type="molecule type" value="Genomic_DNA"/>
</dbReference>
<feature type="compositionally biased region" description="Basic and acidic residues" evidence="1">
    <location>
        <begin position="234"/>
        <end position="252"/>
    </location>
</feature>
<name>A0ABX0VNJ7_9ENTR</name>
<protein>
    <submittedName>
        <fullName evidence="3">Class I SAM-dependent methyltransferase</fullName>
    </submittedName>
</protein>
<comment type="caution">
    <text evidence="3">The sequence shown here is derived from an EMBL/GenBank/DDBJ whole genome shotgun (WGS) entry which is preliminary data.</text>
</comment>
<dbReference type="SUPFAM" id="SSF53335">
    <property type="entry name" value="S-adenosyl-L-methionine-dependent methyltransferases"/>
    <property type="match status" value="1"/>
</dbReference>
<dbReference type="Pfam" id="PF08241">
    <property type="entry name" value="Methyltransf_11"/>
    <property type="match status" value="1"/>
</dbReference>
<sequence>MKPARIPDNFISPHHWGQLPWGEYYREALENQLRPWLGKMFGFHLLKIGNLSAEIDTSACAISHQVNVALQGPLLQVNADPLHLPFAAKSVDACLLAHTLPWCQDPHGLLREADRVLIDDGWLIISSFNPLSLLGLGKSVPFLRKRLPYSSRMFTPMRQFDWLALLNFEVMYQRGFQVLPWHKQGGKMLSTHLPALGCMHVIVARKRTLPLTLNPQKNRKAKSPIRSAVGATRQYHEGVKPSRPADSRHPQE</sequence>
<organism evidence="3 4">
    <name type="scientific">Cedecea colo</name>
    <dbReference type="NCBI Taxonomy" id="2552946"/>
    <lineage>
        <taxon>Bacteria</taxon>
        <taxon>Pseudomonadati</taxon>
        <taxon>Pseudomonadota</taxon>
        <taxon>Gammaproteobacteria</taxon>
        <taxon>Enterobacterales</taxon>
        <taxon>Enterobacteriaceae</taxon>
        <taxon>Cedecea</taxon>
    </lineage>
</organism>
<keyword evidence="4" id="KW-1185">Reference proteome</keyword>
<evidence type="ECO:0000313" key="3">
    <source>
        <dbReference type="EMBL" id="NIY48254.1"/>
    </source>
</evidence>
<dbReference type="InterPro" id="IPR013216">
    <property type="entry name" value="Methyltransf_11"/>
</dbReference>
<evidence type="ECO:0000259" key="2">
    <source>
        <dbReference type="Pfam" id="PF08241"/>
    </source>
</evidence>
<accession>A0ABX0VNJ7</accession>
<reference evidence="3 4" key="1">
    <citation type="journal article" date="2020" name="Microorganisms">
        <title>Polyphasic Characterisation of Cedecea colo sp. nov., a New Enteric Bacterium Isolated from the Koala Hindgut.</title>
        <authorList>
            <person name="Boath J.M."/>
            <person name="Dakhal S."/>
            <person name="Van T.T.H."/>
            <person name="Moore R.J."/>
            <person name="Dekiwadia C."/>
            <person name="Macreadie I.G."/>
        </authorList>
    </citation>
    <scope>NUCLEOTIDE SEQUENCE [LARGE SCALE GENOMIC DNA]</scope>
    <source>
        <strain evidence="3 4">ZA</strain>
    </source>
</reference>
<proteinExistence type="predicted"/>
<feature type="domain" description="Methyltransferase type 11" evidence="2">
    <location>
        <begin position="73"/>
        <end position="125"/>
    </location>
</feature>
<dbReference type="CDD" id="cd02440">
    <property type="entry name" value="AdoMet_MTases"/>
    <property type="match status" value="1"/>
</dbReference>
<dbReference type="GO" id="GO:0008168">
    <property type="term" value="F:methyltransferase activity"/>
    <property type="evidence" value="ECO:0007669"/>
    <property type="project" value="UniProtKB-KW"/>
</dbReference>
<keyword evidence="3" id="KW-0489">Methyltransferase</keyword>
<dbReference type="Proteomes" id="UP000697927">
    <property type="component" value="Unassembled WGS sequence"/>
</dbReference>
<dbReference type="Gene3D" id="3.40.50.150">
    <property type="entry name" value="Vaccinia Virus protein VP39"/>
    <property type="match status" value="1"/>
</dbReference>